<organism evidence="1 2">
    <name type="scientific">Sneathiella chungangensis</name>
    <dbReference type="NCBI Taxonomy" id="1418234"/>
    <lineage>
        <taxon>Bacteria</taxon>
        <taxon>Pseudomonadati</taxon>
        <taxon>Pseudomonadota</taxon>
        <taxon>Alphaproteobacteria</taxon>
        <taxon>Sneathiellales</taxon>
        <taxon>Sneathiellaceae</taxon>
        <taxon>Sneathiella</taxon>
    </lineage>
</organism>
<dbReference type="OrthoDB" id="8480993at2"/>
<name>A0A845MIA5_9PROT</name>
<evidence type="ECO:0000313" key="1">
    <source>
        <dbReference type="EMBL" id="MZR23017.1"/>
    </source>
</evidence>
<protein>
    <submittedName>
        <fullName evidence="1">Uncharacterized protein</fullName>
    </submittedName>
</protein>
<gene>
    <name evidence="1" type="ORF">GQF03_11830</name>
</gene>
<evidence type="ECO:0000313" key="2">
    <source>
        <dbReference type="Proteomes" id="UP000445696"/>
    </source>
</evidence>
<sequence length="125" mass="13894">MRKTVEMRQKEPRQMKMKMLLFIGFLVATTNSVQLAFAEDWRETGCAGVVEKELEKLDIEALGAARVTYIVTSQGSAATEGSEELNGWVSFKKCRGNLTVRLPESCAIASMYTSGECRIPGIPHY</sequence>
<dbReference type="RefSeq" id="WP_161339500.1">
    <property type="nucleotide sequence ID" value="NZ_JBHSDG010000003.1"/>
</dbReference>
<dbReference type="EMBL" id="WTVA01000014">
    <property type="protein sequence ID" value="MZR23017.1"/>
    <property type="molecule type" value="Genomic_DNA"/>
</dbReference>
<accession>A0A845MIA5</accession>
<proteinExistence type="predicted"/>
<reference evidence="1 2" key="1">
    <citation type="journal article" date="2014" name="Int. J. Syst. Evol. Microbiol.">
        <title>Sneathiella chungangensis sp. nov., isolated from a marine sand, and emended description of the genus Sneathiella.</title>
        <authorList>
            <person name="Siamphan C."/>
            <person name="Kim H."/>
            <person name="Lee J.S."/>
            <person name="Kim W."/>
        </authorList>
    </citation>
    <scope>NUCLEOTIDE SEQUENCE [LARGE SCALE GENOMIC DNA]</scope>
    <source>
        <strain evidence="1 2">KCTC 32476</strain>
    </source>
</reference>
<comment type="caution">
    <text evidence="1">The sequence shown here is derived from an EMBL/GenBank/DDBJ whole genome shotgun (WGS) entry which is preliminary data.</text>
</comment>
<dbReference type="AlphaFoldDB" id="A0A845MIA5"/>
<keyword evidence="2" id="KW-1185">Reference proteome</keyword>
<dbReference type="Proteomes" id="UP000445696">
    <property type="component" value="Unassembled WGS sequence"/>
</dbReference>